<accession>A0A067DDI9</accession>
<gene>
    <name evidence="1" type="ORF">CISIN_1g035281mg</name>
</gene>
<reference evidence="1 2" key="1">
    <citation type="submission" date="2014-04" db="EMBL/GenBank/DDBJ databases">
        <authorList>
            <consortium name="International Citrus Genome Consortium"/>
            <person name="Gmitter F."/>
            <person name="Chen C."/>
            <person name="Farmerie W."/>
            <person name="Harkins T."/>
            <person name="Desany B."/>
            <person name="Mohiuddin M."/>
            <person name="Kodira C."/>
            <person name="Borodovsky M."/>
            <person name="Lomsadze A."/>
            <person name="Burns P."/>
            <person name="Jenkins J."/>
            <person name="Prochnik S."/>
            <person name="Shu S."/>
            <person name="Chapman J."/>
            <person name="Pitluck S."/>
            <person name="Schmutz J."/>
            <person name="Rokhsar D."/>
        </authorList>
    </citation>
    <scope>NUCLEOTIDE SEQUENCE</scope>
</reference>
<keyword evidence="2" id="KW-1185">Reference proteome</keyword>
<dbReference type="EMBL" id="KK793480">
    <property type="protein sequence ID" value="KDO36666.1"/>
    <property type="molecule type" value="Genomic_DNA"/>
</dbReference>
<dbReference type="Proteomes" id="UP000027120">
    <property type="component" value="Unassembled WGS sequence"/>
</dbReference>
<dbReference type="AlphaFoldDB" id="A0A067DDI9"/>
<protein>
    <submittedName>
        <fullName evidence="1">Uncharacterized protein</fullName>
    </submittedName>
</protein>
<evidence type="ECO:0000313" key="1">
    <source>
        <dbReference type="EMBL" id="KDO36666.1"/>
    </source>
</evidence>
<organism evidence="1 2">
    <name type="scientific">Citrus sinensis</name>
    <name type="common">Sweet orange</name>
    <name type="synonym">Citrus aurantium var. sinensis</name>
    <dbReference type="NCBI Taxonomy" id="2711"/>
    <lineage>
        <taxon>Eukaryota</taxon>
        <taxon>Viridiplantae</taxon>
        <taxon>Streptophyta</taxon>
        <taxon>Embryophyta</taxon>
        <taxon>Tracheophyta</taxon>
        <taxon>Spermatophyta</taxon>
        <taxon>Magnoliopsida</taxon>
        <taxon>eudicotyledons</taxon>
        <taxon>Gunneridae</taxon>
        <taxon>Pentapetalae</taxon>
        <taxon>rosids</taxon>
        <taxon>malvids</taxon>
        <taxon>Sapindales</taxon>
        <taxon>Rutaceae</taxon>
        <taxon>Aurantioideae</taxon>
        <taxon>Citrus</taxon>
    </lineage>
</organism>
<evidence type="ECO:0000313" key="2">
    <source>
        <dbReference type="Proteomes" id="UP000027120"/>
    </source>
</evidence>
<name>A0A067DDI9_CITSI</name>
<sequence length="68" mass="7688">MMMMGPNNSVCMVCISWSSLWSCSDDMMSRKKHLEISMQLEDPSCSISPCFVFNTTGEVDPFCKMHAN</sequence>
<proteinExistence type="predicted"/>